<keyword evidence="3" id="KW-0812">Transmembrane</keyword>
<dbReference type="PANTHER" id="PTHR13234:SF71">
    <property type="entry name" value="GAMMA-INTERFERON-INDUCIBLE LYSOSOMAL THIOL REDUCTASE-LIKE PROTEIN"/>
    <property type="match status" value="1"/>
</dbReference>
<gene>
    <name evidence="4" type="ORF">NEZAVI_LOCUS4864</name>
</gene>
<reference evidence="4" key="1">
    <citation type="submission" date="2022-01" db="EMBL/GenBank/DDBJ databases">
        <authorList>
            <person name="King R."/>
        </authorList>
    </citation>
    <scope>NUCLEOTIDE SEQUENCE</scope>
</reference>
<evidence type="ECO:0000256" key="3">
    <source>
        <dbReference type="SAM" id="Phobius"/>
    </source>
</evidence>
<evidence type="ECO:0000313" key="5">
    <source>
        <dbReference type="Proteomes" id="UP001152798"/>
    </source>
</evidence>
<keyword evidence="2" id="KW-0325">Glycoprotein</keyword>
<evidence type="ECO:0000256" key="1">
    <source>
        <dbReference type="ARBA" id="ARBA00005679"/>
    </source>
</evidence>
<comment type="similarity">
    <text evidence="1">Belongs to the GILT family.</text>
</comment>
<dbReference type="Pfam" id="PF03227">
    <property type="entry name" value="GILT"/>
    <property type="match status" value="1"/>
</dbReference>
<sequence length="233" mass="26801">MLVTKCLRIRIVVFLLLFTFFFITFFYILKSPRKVDHLLNSEIVVPNVGSTYLLISVYYECLCPDSRSFFIRQLLPSVEKVPNLLKIDYIPYGKAETEVVNDSYEFSCQHGPQECLGNKIHSCVIKRITNELTRTRVLTCMISGKFNPEESGKKCSREYDLDWDTISQCAKGKEGDELLKLNGDKTNALSPEVSFIPTILINNERDNQAAILKDLWKQICSRFKKMSLTSEQC</sequence>
<evidence type="ECO:0008006" key="6">
    <source>
        <dbReference type="Google" id="ProtNLM"/>
    </source>
</evidence>
<keyword evidence="3" id="KW-1133">Transmembrane helix</keyword>
<name>A0A9P0EDB3_NEZVI</name>
<dbReference type="GO" id="GO:0016671">
    <property type="term" value="F:oxidoreductase activity, acting on a sulfur group of donors, disulfide as acceptor"/>
    <property type="evidence" value="ECO:0007669"/>
    <property type="project" value="InterPro"/>
</dbReference>
<evidence type="ECO:0000256" key="2">
    <source>
        <dbReference type="ARBA" id="ARBA00023180"/>
    </source>
</evidence>
<organism evidence="4 5">
    <name type="scientific">Nezara viridula</name>
    <name type="common">Southern green stink bug</name>
    <name type="synonym">Cimex viridulus</name>
    <dbReference type="NCBI Taxonomy" id="85310"/>
    <lineage>
        <taxon>Eukaryota</taxon>
        <taxon>Metazoa</taxon>
        <taxon>Ecdysozoa</taxon>
        <taxon>Arthropoda</taxon>
        <taxon>Hexapoda</taxon>
        <taxon>Insecta</taxon>
        <taxon>Pterygota</taxon>
        <taxon>Neoptera</taxon>
        <taxon>Paraneoptera</taxon>
        <taxon>Hemiptera</taxon>
        <taxon>Heteroptera</taxon>
        <taxon>Panheteroptera</taxon>
        <taxon>Pentatomomorpha</taxon>
        <taxon>Pentatomoidea</taxon>
        <taxon>Pentatomidae</taxon>
        <taxon>Pentatominae</taxon>
        <taxon>Nezara</taxon>
    </lineage>
</organism>
<dbReference type="PANTHER" id="PTHR13234">
    <property type="entry name" value="GAMMA-INTERFERON INDUCIBLE LYSOSOMAL THIOL REDUCTASE GILT"/>
    <property type="match status" value="1"/>
</dbReference>
<keyword evidence="3" id="KW-0472">Membrane</keyword>
<dbReference type="EMBL" id="OV725078">
    <property type="protein sequence ID" value="CAH1394343.1"/>
    <property type="molecule type" value="Genomic_DNA"/>
</dbReference>
<keyword evidence="5" id="KW-1185">Reference proteome</keyword>
<proteinExistence type="inferred from homology"/>
<evidence type="ECO:0000313" key="4">
    <source>
        <dbReference type="EMBL" id="CAH1394343.1"/>
    </source>
</evidence>
<protein>
    <recommendedName>
        <fullName evidence="6">Gamma-interferon-inducible lysosomal thiol reductase</fullName>
    </recommendedName>
</protein>
<dbReference type="OrthoDB" id="958254at2759"/>
<dbReference type="AlphaFoldDB" id="A0A9P0EDB3"/>
<feature type="transmembrane region" description="Helical" evidence="3">
    <location>
        <begin position="7"/>
        <end position="29"/>
    </location>
</feature>
<accession>A0A9P0EDB3</accession>
<dbReference type="InterPro" id="IPR004911">
    <property type="entry name" value="Interferon-induced_GILT"/>
</dbReference>
<dbReference type="Proteomes" id="UP001152798">
    <property type="component" value="Chromosome 2"/>
</dbReference>